<dbReference type="EMBL" id="VSWD01000010">
    <property type="protein sequence ID" value="KAK3091670.1"/>
    <property type="molecule type" value="Genomic_DNA"/>
</dbReference>
<organism evidence="1 2">
    <name type="scientific">Pinctada imbricata</name>
    <name type="common">Atlantic pearl-oyster</name>
    <name type="synonym">Pinctada martensii</name>
    <dbReference type="NCBI Taxonomy" id="66713"/>
    <lineage>
        <taxon>Eukaryota</taxon>
        <taxon>Metazoa</taxon>
        <taxon>Spiralia</taxon>
        <taxon>Lophotrochozoa</taxon>
        <taxon>Mollusca</taxon>
        <taxon>Bivalvia</taxon>
        <taxon>Autobranchia</taxon>
        <taxon>Pteriomorphia</taxon>
        <taxon>Pterioida</taxon>
        <taxon>Pterioidea</taxon>
        <taxon>Pteriidae</taxon>
        <taxon>Pinctada</taxon>
    </lineage>
</organism>
<dbReference type="Proteomes" id="UP001186944">
    <property type="component" value="Unassembled WGS sequence"/>
</dbReference>
<sequence length="264" mass="30629">MGLMQKIIRRVRLLREKYSTSFSDSSLDLIAETADFFVDVRRKFTRELAELSDDEVLTKMEIIIELDTLIRAGSDLVMPLEYSKTPDRTEGIASHRTTLAYIKLLRRLVVQSYFYLESLKREDCRFDRKFFLRLKRDGLVRIDENDFIQIHNEENSDYENLNNDPISEIRLQQALELRNNALLEMATSDVFALKIKRKVRSASMKMKSIGRILDLMKPSSKERGDCTVTNKSANDEEPVMSSVYNKESIVQNISSIIEHSSNSQ</sequence>
<name>A0AA88XTP1_PINIB</name>
<evidence type="ECO:0000313" key="1">
    <source>
        <dbReference type="EMBL" id="KAK3091670.1"/>
    </source>
</evidence>
<accession>A0AA88XTP1</accession>
<gene>
    <name evidence="1" type="ORF">FSP39_021701</name>
</gene>
<proteinExistence type="predicted"/>
<comment type="caution">
    <text evidence="1">The sequence shown here is derived from an EMBL/GenBank/DDBJ whole genome shotgun (WGS) entry which is preliminary data.</text>
</comment>
<evidence type="ECO:0000313" key="2">
    <source>
        <dbReference type="Proteomes" id="UP001186944"/>
    </source>
</evidence>
<keyword evidence="2" id="KW-1185">Reference proteome</keyword>
<reference evidence="1" key="1">
    <citation type="submission" date="2019-08" db="EMBL/GenBank/DDBJ databases">
        <title>The improved chromosome-level genome for the pearl oyster Pinctada fucata martensii using PacBio sequencing and Hi-C.</title>
        <authorList>
            <person name="Zheng Z."/>
        </authorList>
    </citation>
    <scope>NUCLEOTIDE SEQUENCE</scope>
    <source>
        <strain evidence="1">ZZ-2019</strain>
        <tissue evidence="1">Adductor muscle</tissue>
    </source>
</reference>
<dbReference type="AlphaFoldDB" id="A0AA88XTP1"/>
<protein>
    <submittedName>
        <fullName evidence="1">Uncharacterized protein</fullName>
    </submittedName>
</protein>